<evidence type="ECO:0000256" key="1">
    <source>
        <dbReference type="ARBA" id="ARBA00004990"/>
    </source>
</evidence>
<dbReference type="UniPathway" id="UPA00028">
    <property type="reaction ID" value="UER00005"/>
</dbReference>
<keyword evidence="5" id="KW-0436">Ligase</keyword>
<dbReference type="GO" id="GO:0015940">
    <property type="term" value="P:pantothenate biosynthetic process"/>
    <property type="evidence" value="ECO:0007669"/>
    <property type="project" value="UniProtKB-UniPathway"/>
</dbReference>
<organism evidence="12 13">
    <name type="scientific">Tetradesmus obliquus</name>
    <name type="common">Green alga</name>
    <name type="synonym">Acutodesmus obliquus</name>
    <dbReference type="NCBI Taxonomy" id="3088"/>
    <lineage>
        <taxon>Eukaryota</taxon>
        <taxon>Viridiplantae</taxon>
        <taxon>Chlorophyta</taxon>
        <taxon>core chlorophytes</taxon>
        <taxon>Chlorophyceae</taxon>
        <taxon>CS clade</taxon>
        <taxon>Sphaeropleales</taxon>
        <taxon>Scenedesmaceae</taxon>
        <taxon>Tetradesmus</taxon>
    </lineage>
</organism>
<evidence type="ECO:0000256" key="4">
    <source>
        <dbReference type="ARBA" id="ARBA00015647"/>
    </source>
</evidence>
<protein>
    <recommendedName>
        <fullName evidence="4">Pantoate--beta-alanine ligase</fullName>
        <ecNumber evidence="3">6.3.2.1</ecNumber>
    </recommendedName>
    <alternativeName>
        <fullName evidence="10">Pantoate-activating enzyme</fullName>
    </alternativeName>
    <alternativeName>
        <fullName evidence="9">Pantothenate synthetase</fullName>
    </alternativeName>
</protein>
<dbReference type="InterPro" id="IPR014729">
    <property type="entry name" value="Rossmann-like_a/b/a_fold"/>
</dbReference>
<dbReference type="Pfam" id="PF02569">
    <property type="entry name" value="Pantoate_ligase"/>
    <property type="match status" value="1"/>
</dbReference>
<evidence type="ECO:0000256" key="7">
    <source>
        <dbReference type="ARBA" id="ARBA00022741"/>
    </source>
</evidence>
<comment type="similarity">
    <text evidence="2">Belongs to the pantothenate synthetase family.</text>
</comment>
<dbReference type="Gene3D" id="3.40.50.620">
    <property type="entry name" value="HUPs"/>
    <property type="match status" value="1"/>
</dbReference>
<dbReference type="STRING" id="3088.A0A383WFG6"/>
<evidence type="ECO:0000313" key="12">
    <source>
        <dbReference type="EMBL" id="SZX76327.1"/>
    </source>
</evidence>
<dbReference type="HAMAP" id="MF_00158">
    <property type="entry name" value="PanC"/>
    <property type="match status" value="1"/>
</dbReference>
<dbReference type="InterPro" id="IPR042176">
    <property type="entry name" value="Pantoate_ligase_C"/>
</dbReference>
<comment type="pathway">
    <text evidence="1">Cofactor biosynthesis; (R)-pantothenate biosynthesis; (R)-pantothenate from (R)-pantoate and beta-alanine: step 1/1.</text>
</comment>
<dbReference type="Proteomes" id="UP000256970">
    <property type="component" value="Unassembled WGS sequence"/>
</dbReference>
<dbReference type="GO" id="GO:0005524">
    <property type="term" value="F:ATP binding"/>
    <property type="evidence" value="ECO:0007669"/>
    <property type="project" value="UniProtKB-KW"/>
</dbReference>
<evidence type="ECO:0000256" key="6">
    <source>
        <dbReference type="ARBA" id="ARBA00022655"/>
    </source>
</evidence>
<dbReference type="CDD" id="cd00560">
    <property type="entry name" value="PanC"/>
    <property type="match status" value="1"/>
</dbReference>
<dbReference type="SUPFAM" id="SSF52374">
    <property type="entry name" value="Nucleotidylyl transferase"/>
    <property type="match status" value="1"/>
</dbReference>
<gene>
    <name evidence="12" type="ORF">BQ4739_LOCUS16717</name>
</gene>
<dbReference type="GO" id="GO:0004592">
    <property type="term" value="F:pantoate-beta-alanine ligase activity"/>
    <property type="evidence" value="ECO:0007669"/>
    <property type="project" value="UniProtKB-EC"/>
</dbReference>
<dbReference type="NCBIfam" id="TIGR00018">
    <property type="entry name" value="panC"/>
    <property type="match status" value="1"/>
</dbReference>
<evidence type="ECO:0000313" key="13">
    <source>
        <dbReference type="Proteomes" id="UP000256970"/>
    </source>
</evidence>
<dbReference type="GO" id="GO:0005829">
    <property type="term" value="C:cytosol"/>
    <property type="evidence" value="ECO:0007669"/>
    <property type="project" value="TreeGrafter"/>
</dbReference>
<accession>A0A383WFG6</accession>
<dbReference type="EC" id="6.3.2.1" evidence="3"/>
<dbReference type="InterPro" id="IPR004821">
    <property type="entry name" value="Cyt_trans-like"/>
</dbReference>
<keyword evidence="7" id="KW-0547">Nucleotide-binding</keyword>
<dbReference type="Gene3D" id="3.30.1300.10">
    <property type="entry name" value="Pantoate-beta-alanine ligase, C-terminal domain"/>
    <property type="match status" value="1"/>
</dbReference>
<dbReference type="InterPro" id="IPR003721">
    <property type="entry name" value="Pantoate_ligase"/>
</dbReference>
<evidence type="ECO:0000256" key="9">
    <source>
        <dbReference type="ARBA" id="ARBA00029902"/>
    </source>
</evidence>
<evidence type="ECO:0000256" key="5">
    <source>
        <dbReference type="ARBA" id="ARBA00022598"/>
    </source>
</evidence>
<evidence type="ECO:0000256" key="3">
    <source>
        <dbReference type="ARBA" id="ARBA00012219"/>
    </source>
</evidence>
<evidence type="ECO:0000256" key="2">
    <source>
        <dbReference type="ARBA" id="ARBA00009256"/>
    </source>
</evidence>
<sequence length="316" mass="34444">MAEQQQVTIPVITKKDEMRAFSRKQKLAGKTVAFVPTMGYLHEGHLSLIEAAKSHADVVVASIYVNPTQFSANEDFDVYPRNPDSDRLQLQAAGCAAVFEPEGSLYHQVPGAGDGSNVVGRESGHPDSHETWVTVERLQQGLCGVSRPHFFRGVATVVTKLFHIVEPDVAVFGQKDYQQWRLITRMVRDLDFPISIIGMPICRENDGLAMSSRNARLSPESRANALSISQAMAWAQQAVAQRQATSAAAIAAEVRQRITAAGGEVDYVQLRDADNLHEVADAAAQATLLAVAAWFPAKDRGTVRLIDNMVLGQLPS</sequence>
<reference evidence="12 13" key="1">
    <citation type="submission" date="2016-10" db="EMBL/GenBank/DDBJ databases">
        <authorList>
            <person name="Cai Z."/>
        </authorList>
    </citation>
    <scope>NUCLEOTIDE SEQUENCE [LARGE SCALE GENOMIC DNA]</scope>
</reference>
<evidence type="ECO:0000256" key="10">
    <source>
        <dbReference type="ARBA" id="ARBA00032806"/>
    </source>
</evidence>
<keyword evidence="13" id="KW-1185">Reference proteome</keyword>
<dbReference type="NCBIfam" id="TIGR00125">
    <property type="entry name" value="cyt_tran_rel"/>
    <property type="match status" value="1"/>
</dbReference>
<keyword evidence="8" id="KW-0067">ATP-binding</keyword>
<proteinExistence type="inferred from homology"/>
<evidence type="ECO:0000256" key="11">
    <source>
        <dbReference type="ARBA" id="ARBA00048258"/>
    </source>
</evidence>
<dbReference type="PANTHER" id="PTHR21299:SF1">
    <property type="entry name" value="PANTOATE--BETA-ALANINE LIGASE"/>
    <property type="match status" value="1"/>
</dbReference>
<keyword evidence="6" id="KW-0566">Pantothenate biosynthesis</keyword>
<dbReference type="AlphaFoldDB" id="A0A383WFG6"/>
<comment type="catalytic activity">
    <reaction evidence="11">
        <text>(R)-pantoate + beta-alanine + ATP = (R)-pantothenate + AMP + diphosphate + H(+)</text>
        <dbReference type="Rhea" id="RHEA:10912"/>
        <dbReference type="ChEBI" id="CHEBI:15378"/>
        <dbReference type="ChEBI" id="CHEBI:15980"/>
        <dbReference type="ChEBI" id="CHEBI:29032"/>
        <dbReference type="ChEBI" id="CHEBI:30616"/>
        <dbReference type="ChEBI" id="CHEBI:33019"/>
        <dbReference type="ChEBI" id="CHEBI:57966"/>
        <dbReference type="ChEBI" id="CHEBI:456215"/>
        <dbReference type="EC" id="6.3.2.1"/>
    </reaction>
</comment>
<evidence type="ECO:0000256" key="8">
    <source>
        <dbReference type="ARBA" id="ARBA00022840"/>
    </source>
</evidence>
<name>A0A383WFG6_TETOB</name>
<dbReference type="EMBL" id="FNXT01001255">
    <property type="protein sequence ID" value="SZX76327.1"/>
    <property type="molecule type" value="Genomic_DNA"/>
</dbReference>
<dbReference type="PANTHER" id="PTHR21299">
    <property type="entry name" value="CYTIDYLATE KINASE/PANTOATE-BETA-ALANINE LIGASE"/>
    <property type="match status" value="1"/>
</dbReference>